<evidence type="ECO:0000256" key="4">
    <source>
        <dbReference type="ARBA" id="ARBA00022989"/>
    </source>
</evidence>
<protein>
    <submittedName>
        <fullName evidence="9">N amino acid transport system protein</fullName>
    </submittedName>
</protein>
<organism evidence="9 10">
    <name type="scientific">Pestalotiopsis fici (strain W106-1 / CGMCC3.15140)</name>
    <dbReference type="NCBI Taxonomy" id="1229662"/>
    <lineage>
        <taxon>Eukaryota</taxon>
        <taxon>Fungi</taxon>
        <taxon>Dikarya</taxon>
        <taxon>Ascomycota</taxon>
        <taxon>Pezizomycotina</taxon>
        <taxon>Sordariomycetes</taxon>
        <taxon>Xylariomycetidae</taxon>
        <taxon>Amphisphaeriales</taxon>
        <taxon>Sporocadaceae</taxon>
        <taxon>Pestalotiopsis</taxon>
    </lineage>
</organism>
<dbReference type="PANTHER" id="PTHR22950:SF8">
    <property type="entry name" value="AMINO ACID TRANSPORTER (EUROFUNG)"/>
    <property type="match status" value="1"/>
</dbReference>
<keyword evidence="3 7" id="KW-0812">Transmembrane</keyword>
<accession>W3XJK6</accession>
<dbReference type="HOGENOM" id="CLU_027816_4_0_1"/>
<feature type="transmembrane region" description="Helical" evidence="7">
    <location>
        <begin position="292"/>
        <end position="315"/>
    </location>
</feature>
<feature type="transmembrane region" description="Helical" evidence="7">
    <location>
        <begin position="404"/>
        <end position="428"/>
    </location>
</feature>
<feature type="transmembrane region" description="Helical" evidence="7">
    <location>
        <begin position="440"/>
        <end position="465"/>
    </location>
</feature>
<dbReference type="InParanoid" id="W3XJK6"/>
<dbReference type="PANTHER" id="PTHR22950">
    <property type="entry name" value="AMINO ACID TRANSPORTER"/>
    <property type="match status" value="1"/>
</dbReference>
<dbReference type="KEGG" id="pfy:PFICI_03436"/>
<feature type="transmembrane region" description="Helical" evidence="7">
    <location>
        <begin position="378"/>
        <end position="398"/>
    </location>
</feature>
<evidence type="ECO:0000256" key="2">
    <source>
        <dbReference type="ARBA" id="ARBA00008066"/>
    </source>
</evidence>
<feature type="transmembrane region" description="Helical" evidence="7">
    <location>
        <begin position="180"/>
        <end position="203"/>
    </location>
</feature>
<dbReference type="RefSeq" id="XP_007830208.1">
    <property type="nucleotide sequence ID" value="XM_007832017.1"/>
</dbReference>
<feature type="transmembrane region" description="Helical" evidence="7">
    <location>
        <begin position="256"/>
        <end position="280"/>
    </location>
</feature>
<feature type="domain" description="Amino acid transporter transmembrane" evidence="8">
    <location>
        <begin position="70"/>
        <end position="465"/>
    </location>
</feature>
<evidence type="ECO:0000256" key="7">
    <source>
        <dbReference type="SAM" id="Phobius"/>
    </source>
</evidence>
<dbReference type="GO" id="GO:0016020">
    <property type="term" value="C:membrane"/>
    <property type="evidence" value="ECO:0007669"/>
    <property type="project" value="UniProtKB-SubCell"/>
</dbReference>
<evidence type="ECO:0000256" key="6">
    <source>
        <dbReference type="SAM" id="MobiDB-lite"/>
    </source>
</evidence>
<dbReference type="GO" id="GO:0015179">
    <property type="term" value="F:L-amino acid transmembrane transporter activity"/>
    <property type="evidence" value="ECO:0007669"/>
    <property type="project" value="TreeGrafter"/>
</dbReference>
<reference evidence="10" key="1">
    <citation type="journal article" date="2015" name="BMC Genomics">
        <title>Genomic and transcriptomic analysis of the endophytic fungus Pestalotiopsis fici reveals its lifestyle and high potential for synthesis of natural products.</title>
        <authorList>
            <person name="Wang X."/>
            <person name="Zhang X."/>
            <person name="Liu L."/>
            <person name="Xiang M."/>
            <person name="Wang W."/>
            <person name="Sun X."/>
            <person name="Che Y."/>
            <person name="Guo L."/>
            <person name="Liu G."/>
            <person name="Guo L."/>
            <person name="Wang C."/>
            <person name="Yin W.B."/>
            <person name="Stadler M."/>
            <person name="Zhang X."/>
            <person name="Liu X."/>
        </authorList>
    </citation>
    <scope>NUCLEOTIDE SEQUENCE [LARGE SCALE GENOMIC DNA]</scope>
    <source>
        <strain evidence="10">W106-1 / CGMCC3.15140</strain>
    </source>
</reference>
<keyword evidence="5 7" id="KW-0472">Membrane</keyword>
<keyword evidence="4 7" id="KW-1133">Transmembrane helix</keyword>
<keyword evidence="10" id="KW-1185">Reference proteome</keyword>
<feature type="transmembrane region" description="Helical" evidence="7">
    <location>
        <begin position="76"/>
        <end position="96"/>
    </location>
</feature>
<comment type="subcellular location">
    <subcellularLocation>
        <location evidence="1">Membrane</location>
        <topology evidence="1">Multi-pass membrane protein</topology>
    </subcellularLocation>
</comment>
<dbReference type="OrthoDB" id="655540at2759"/>
<proteinExistence type="inferred from homology"/>
<feature type="transmembrane region" description="Helical" evidence="7">
    <location>
        <begin position="335"/>
        <end position="358"/>
    </location>
</feature>
<sequence length="483" mass="52202">MTGSTPYGSGLAENDMNSSTDDATEPKRVELGTGKDMDKKRRGSAGEKSSDTDPGYSERKVEEGEAFFRRLGWKRLTVVLIVNAIALGSLSLPAAFATLGMVAGVISCVGVGLLAIYTSHIIGLVKLKFPEIDHYGAAMGLLFGRFGRFGYELGSAMFVIELILLVGSHCLTGTIAFTHITESSVCSIVFGVVSAIILLLLAIPPSFTEQAILGYVDFISIIGAIGITMIATGIRSSHEILSESTWSAWPAPDTTFIQGFVAITNIVFAYSFAMCQFTFMDELKKPEDYVKSIWSLGIIEIIIYTLTGAIIYAFVGSEVQSPALLSAGNVVSRVAFGIALPVIFISGSINITVAGRYIHGRIFKHSITRFVNTTKGWITWLAIITVITILAFITAEAIPIFSDLLSLCSSLFVSGFSFYLPALMWYKLIKQGRWYDRENLGHALMCAVAFVVGLVVLGCGTYASIVDIRDNFREGTVSGVFTC</sequence>
<evidence type="ECO:0000313" key="9">
    <source>
        <dbReference type="EMBL" id="ETS85411.1"/>
    </source>
</evidence>
<comment type="similarity">
    <text evidence="2">Belongs to the amino acid/polyamine transporter 2 family.</text>
</comment>
<gene>
    <name evidence="9" type="ORF">PFICI_03436</name>
</gene>
<dbReference type="AlphaFoldDB" id="W3XJK6"/>
<feature type="region of interest" description="Disordered" evidence="6">
    <location>
        <begin position="1"/>
        <end position="57"/>
    </location>
</feature>
<feature type="transmembrane region" description="Helical" evidence="7">
    <location>
        <begin position="215"/>
        <end position="236"/>
    </location>
</feature>
<feature type="compositionally biased region" description="Basic and acidic residues" evidence="6">
    <location>
        <begin position="24"/>
        <end position="57"/>
    </location>
</feature>
<dbReference type="Pfam" id="PF01490">
    <property type="entry name" value="Aa_trans"/>
    <property type="match status" value="1"/>
</dbReference>
<feature type="transmembrane region" description="Helical" evidence="7">
    <location>
        <begin position="102"/>
        <end position="125"/>
    </location>
</feature>
<dbReference type="OMA" id="KIWWLST"/>
<dbReference type="Proteomes" id="UP000030651">
    <property type="component" value="Unassembled WGS sequence"/>
</dbReference>
<dbReference type="InterPro" id="IPR013057">
    <property type="entry name" value="AA_transpt_TM"/>
</dbReference>
<dbReference type="eggNOG" id="ENOG502QSFH">
    <property type="taxonomic scope" value="Eukaryota"/>
</dbReference>
<evidence type="ECO:0000313" key="10">
    <source>
        <dbReference type="Proteomes" id="UP000030651"/>
    </source>
</evidence>
<dbReference type="GeneID" id="19268449"/>
<evidence type="ECO:0000256" key="3">
    <source>
        <dbReference type="ARBA" id="ARBA00022692"/>
    </source>
</evidence>
<evidence type="ECO:0000256" key="5">
    <source>
        <dbReference type="ARBA" id="ARBA00023136"/>
    </source>
</evidence>
<evidence type="ECO:0000256" key="1">
    <source>
        <dbReference type="ARBA" id="ARBA00004141"/>
    </source>
</evidence>
<evidence type="ECO:0000259" key="8">
    <source>
        <dbReference type="Pfam" id="PF01490"/>
    </source>
</evidence>
<dbReference type="EMBL" id="KI912110">
    <property type="protein sequence ID" value="ETS85411.1"/>
    <property type="molecule type" value="Genomic_DNA"/>
</dbReference>
<name>W3XJK6_PESFW</name>